<reference evidence="2 3" key="1">
    <citation type="submission" date="2020-08" db="EMBL/GenBank/DDBJ databases">
        <authorList>
            <person name="Seo M.-J."/>
        </authorList>
    </citation>
    <scope>NUCLEOTIDE SEQUENCE [LARGE SCALE GENOMIC DNA]</scope>
    <source>
        <strain evidence="2 3">KIGAM211</strain>
    </source>
</reference>
<feature type="transmembrane region" description="Helical" evidence="1">
    <location>
        <begin position="76"/>
        <end position="94"/>
    </location>
</feature>
<dbReference type="RefSeq" id="WP_185252629.1">
    <property type="nucleotide sequence ID" value="NZ_JACKXE010000001.1"/>
</dbReference>
<dbReference type="EMBL" id="JACKXE010000001">
    <property type="protein sequence ID" value="MBB6627474.1"/>
    <property type="molecule type" value="Genomic_DNA"/>
</dbReference>
<comment type="caution">
    <text evidence="2">The sequence shown here is derived from an EMBL/GenBank/DDBJ whole genome shotgun (WGS) entry which is preliminary data.</text>
</comment>
<keyword evidence="3" id="KW-1185">Reference proteome</keyword>
<feature type="transmembrane region" description="Helical" evidence="1">
    <location>
        <begin position="12"/>
        <end position="33"/>
    </location>
</feature>
<dbReference type="Proteomes" id="UP000523955">
    <property type="component" value="Unassembled WGS sequence"/>
</dbReference>
<name>A0A7X0RFR9_9ACTN</name>
<keyword evidence="1" id="KW-0812">Transmembrane</keyword>
<evidence type="ECO:0000313" key="2">
    <source>
        <dbReference type="EMBL" id="MBB6627474.1"/>
    </source>
</evidence>
<feature type="transmembrane region" description="Helical" evidence="1">
    <location>
        <begin position="45"/>
        <end position="64"/>
    </location>
</feature>
<keyword evidence="1" id="KW-0472">Membrane</keyword>
<organism evidence="2 3">
    <name type="scientific">Nocardioides luti</name>
    <dbReference type="NCBI Taxonomy" id="2761101"/>
    <lineage>
        <taxon>Bacteria</taxon>
        <taxon>Bacillati</taxon>
        <taxon>Actinomycetota</taxon>
        <taxon>Actinomycetes</taxon>
        <taxon>Propionibacteriales</taxon>
        <taxon>Nocardioidaceae</taxon>
        <taxon>Nocardioides</taxon>
    </lineage>
</organism>
<accession>A0A7X0RFR9</accession>
<gene>
    <name evidence="2" type="ORF">H5V45_09080</name>
</gene>
<sequence length="124" mass="12938">MPPLPHTALDQLTYVAVGYAALVTLAALAVAVAAVPRPAVLDQGVWILEALLVIRAVAGLGVMLRGDHPAEQSAYVGYLVASVCVLPIAMQSVADDRGRWSNAVITVAALAVTVIAVRLQMTLR</sequence>
<feature type="transmembrane region" description="Helical" evidence="1">
    <location>
        <begin position="100"/>
        <end position="119"/>
    </location>
</feature>
<evidence type="ECO:0000313" key="3">
    <source>
        <dbReference type="Proteomes" id="UP000523955"/>
    </source>
</evidence>
<proteinExistence type="predicted"/>
<evidence type="ECO:0000256" key="1">
    <source>
        <dbReference type="SAM" id="Phobius"/>
    </source>
</evidence>
<protein>
    <submittedName>
        <fullName evidence="2">Uncharacterized protein</fullName>
    </submittedName>
</protein>
<dbReference type="AlphaFoldDB" id="A0A7X0RFR9"/>
<keyword evidence="1" id="KW-1133">Transmembrane helix</keyword>